<comment type="caution">
    <text evidence="10">The sequence shown here is derived from an EMBL/GenBank/DDBJ whole genome shotgun (WGS) entry which is preliminary data.</text>
</comment>
<dbReference type="STRING" id="765915.A0A1Y2H6Y0"/>
<sequence length="202" mass="21989">GFTLIIGDAEAILADCHIGDSIAINGTCLTVTEFTPSTFKVGLIPETLRKTSLGELQVGDKVNLERAMSGGTRFGGHFVQGHVDCTCTINSVTPEGESLVYEFTLPADRADLMAYIIPKGYITLDGTSLTVVDVDDRRRAFSICMISHTQKCVVMPRKKVGSQVNVEVDMLGKYVERVSLAGMLEAYVERAVERALAKRLDQ</sequence>
<dbReference type="NCBIfam" id="NF006767">
    <property type="entry name" value="PRK09289.1"/>
    <property type="match status" value="1"/>
</dbReference>
<dbReference type="EC" id="2.5.1.9" evidence="3"/>
<evidence type="ECO:0000256" key="5">
    <source>
        <dbReference type="ARBA" id="ARBA00022619"/>
    </source>
</evidence>
<gene>
    <name evidence="10" type="ORF">BCR44DRAFT_1393646</name>
</gene>
<keyword evidence="11" id="KW-1185">Reference proteome</keyword>
<reference evidence="10 11" key="1">
    <citation type="submission" date="2016-07" db="EMBL/GenBank/DDBJ databases">
        <title>Pervasive Adenine N6-methylation of Active Genes in Fungi.</title>
        <authorList>
            <consortium name="DOE Joint Genome Institute"/>
            <person name="Mondo S.J."/>
            <person name="Dannebaum R.O."/>
            <person name="Kuo R.C."/>
            <person name="Labutti K."/>
            <person name="Haridas S."/>
            <person name="Kuo A."/>
            <person name="Salamov A."/>
            <person name="Ahrendt S.R."/>
            <person name="Lipzen A."/>
            <person name="Sullivan W."/>
            <person name="Andreopoulos W.B."/>
            <person name="Clum A."/>
            <person name="Lindquist E."/>
            <person name="Daum C."/>
            <person name="Ramamoorthy G.K."/>
            <person name="Gryganskyi A."/>
            <person name="Culley D."/>
            <person name="Magnuson J.K."/>
            <person name="James T.Y."/>
            <person name="O'Malley M.A."/>
            <person name="Stajich J.E."/>
            <person name="Spatafora J.W."/>
            <person name="Visel A."/>
            <person name="Grigoriev I.V."/>
        </authorList>
    </citation>
    <scope>NUCLEOTIDE SEQUENCE [LARGE SCALE GENOMIC DNA]</scope>
    <source>
        <strain evidence="10 11">PL171</strain>
    </source>
</reference>
<accession>A0A1Y2H6Y0</accession>
<dbReference type="GO" id="GO:0009231">
    <property type="term" value="P:riboflavin biosynthetic process"/>
    <property type="evidence" value="ECO:0007669"/>
    <property type="project" value="UniProtKB-KW"/>
</dbReference>
<dbReference type="Pfam" id="PF00677">
    <property type="entry name" value="Lum_binding"/>
    <property type="match status" value="2"/>
</dbReference>
<evidence type="ECO:0000259" key="9">
    <source>
        <dbReference type="PROSITE" id="PS51177"/>
    </source>
</evidence>
<dbReference type="AlphaFoldDB" id="A0A1Y2H6Y0"/>
<keyword evidence="5" id="KW-0686">Riboflavin biosynthesis</keyword>
<dbReference type="GO" id="GO:0004746">
    <property type="term" value="F:riboflavin synthase activity"/>
    <property type="evidence" value="ECO:0007669"/>
    <property type="project" value="UniProtKB-EC"/>
</dbReference>
<dbReference type="PANTHER" id="PTHR21098">
    <property type="entry name" value="RIBOFLAVIN SYNTHASE ALPHA CHAIN"/>
    <property type="match status" value="1"/>
</dbReference>
<dbReference type="InterPro" id="IPR023366">
    <property type="entry name" value="ATP_synth_asu-like_sf"/>
</dbReference>
<comment type="function">
    <text evidence="1">Catalyzes the dismutation of two molecules of 6,7-dimethyl-8-ribityllumazine, resulting in the formation of riboflavin and 5-amino-6-(D-ribitylamino)uracil.</text>
</comment>
<dbReference type="PANTHER" id="PTHR21098:SF0">
    <property type="entry name" value="RIBOFLAVIN SYNTHASE"/>
    <property type="match status" value="1"/>
</dbReference>
<dbReference type="EMBL" id="MCFL01000087">
    <property type="protein sequence ID" value="ORZ30336.1"/>
    <property type="molecule type" value="Genomic_DNA"/>
</dbReference>
<dbReference type="FunFam" id="2.40.30.20:FF:000004">
    <property type="entry name" value="Riboflavin synthase, alpha subunit"/>
    <property type="match status" value="1"/>
</dbReference>
<evidence type="ECO:0000313" key="11">
    <source>
        <dbReference type="Proteomes" id="UP000193411"/>
    </source>
</evidence>
<feature type="domain" description="Lumazine-binding" evidence="9">
    <location>
        <begin position="1"/>
        <end position="77"/>
    </location>
</feature>
<dbReference type="Gene3D" id="2.40.30.20">
    <property type="match status" value="2"/>
</dbReference>
<dbReference type="InterPro" id="IPR026017">
    <property type="entry name" value="Lumazine-bd_dom"/>
</dbReference>
<proteinExistence type="predicted"/>
<organism evidence="10 11">
    <name type="scientific">Catenaria anguillulae PL171</name>
    <dbReference type="NCBI Taxonomy" id="765915"/>
    <lineage>
        <taxon>Eukaryota</taxon>
        <taxon>Fungi</taxon>
        <taxon>Fungi incertae sedis</taxon>
        <taxon>Blastocladiomycota</taxon>
        <taxon>Blastocladiomycetes</taxon>
        <taxon>Blastocladiales</taxon>
        <taxon>Catenariaceae</taxon>
        <taxon>Catenaria</taxon>
    </lineage>
</organism>
<evidence type="ECO:0000256" key="4">
    <source>
        <dbReference type="ARBA" id="ARBA00013950"/>
    </source>
</evidence>
<evidence type="ECO:0000256" key="7">
    <source>
        <dbReference type="ARBA" id="ARBA00022737"/>
    </source>
</evidence>
<evidence type="ECO:0000256" key="2">
    <source>
        <dbReference type="ARBA" id="ARBA00004887"/>
    </source>
</evidence>
<comment type="pathway">
    <text evidence="2">Cofactor biosynthesis; riboflavin biosynthesis; riboflavin from 2-hydroxy-3-oxobutyl phosphate and 5-amino-6-(D-ribitylamino)uracil: step 2/2.</text>
</comment>
<dbReference type="SUPFAM" id="SSF63380">
    <property type="entry name" value="Riboflavin synthase domain-like"/>
    <property type="match status" value="2"/>
</dbReference>
<feature type="non-terminal residue" evidence="10">
    <location>
        <position position="1"/>
    </location>
</feature>
<dbReference type="InterPro" id="IPR017938">
    <property type="entry name" value="Riboflavin_synthase-like_b-brl"/>
</dbReference>
<feature type="repeat" description="Lumazine-binding" evidence="8">
    <location>
        <begin position="78"/>
        <end position="179"/>
    </location>
</feature>
<feature type="repeat" description="Lumazine-binding" evidence="8">
    <location>
        <begin position="1"/>
        <end position="77"/>
    </location>
</feature>
<dbReference type="InterPro" id="IPR001783">
    <property type="entry name" value="Lumazine-bd"/>
</dbReference>
<evidence type="ECO:0000256" key="3">
    <source>
        <dbReference type="ARBA" id="ARBA00012827"/>
    </source>
</evidence>
<evidence type="ECO:0000256" key="6">
    <source>
        <dbReference type="ARBA" id="ARBA00022679"/>
    </source>
</evidence>
<keyword evidence="7" id="KW-0677">Repeat</keyword>
<protein>
    <recommendedName>
        <fullName evidence="4">Riboflavin synthase</fullName>
        <ecNumber evidence="3">2.5.1.9</ecNumber>
    </recommendedName>
</protein>
<dbReference type="PIRSF" id="PIRSF000498">
    <property type="entry name" value="Riboflavin_syn_A"/>
    <property type="match status" value="1"/>
</dbReference>
<name>A0A1Y2H6Y0_9FUNG</name>
<dbReference type="NCBIfam" id="TIGR00187">
    <property type="entry name" value="ribE"/>
    <property type="match status" value="1"/>
</dbReference>
<dbReference type="Proteomes" id="UP000193411">
    <property type="component" value="Unassembled WGS sequence"/>
</dbReference>
<dbReference type="CDD" id="cd00402">
    <property type="entry name" value="Riboflavin_synthase_like"/>
    <property type="match status" value="1"/>
</dbReference>
<keyword evidence="6" id="KW-0808">Transferase</keyword>
<evidence type="ECO:0000256" key="1">
    <source>
        <dbReference type="ARBA" id="ARBA00002803"/>
    </source>
</evidence>
<feature type="domain" description="Lumazine-binding" evidence="9">
    <location>
        <begin position="78"/>
        <end position="179"/>
    </location>
</feature>
<dbReference type="PROSITE" id="PS51177">
    <property type="entry name" value="LUMAZINE_BIND"/>
    <property type="match status" value="2"/>
</dbReference>
<evidence type="ECO:0000313" key="10">
    <source>
        <dbReference type="EMBL" id="ORZ30336.1"/>
    </source>
</evidence>
<evidence type="ECO:0000256" key="8">
    <source>
        <dbReference type="PROSITE-ProRule" id="PRU00524"/>
    </source>
</evidence>
<dbReference type="OrthoDB" id="10258924at2759"/>